<dbReference type="AlphaFoldDB" id="A0A6C0K3U2"/>
<dbReference type="EMBL" id="MN740789">
    <property type="protein sequence ID" value="QHU11746.1"/>
    <property type="molecule type" value="Genomic_DNA"/>
</dbReference>
<accession>A0A6C0K3U2</accession>
<protein>
    <submittedName>
        <fullName evidence="1">Uncharacterized protein</fullName>
    </submittedName>
</protein>
<proteinExistence type="predicted"/>
<evidence type="ECO:0000313" key="1">
    <source>
        <dbReference type="EMBL" id="QHU11746.1"/>
    </source>
</evidence>
<organism evidence="1">
    <name type="scientific">viral metagenome</name>
    <dbReference type="NCBI Taxonomy" id="1070528"/>
    <lineage>
        <taxon>unclassified sequences</taxon>
        <taxon>metagenomes</taxon>
        <taxon>organismal metagenomes</taxon>
    </lineage>
</organism>
<reference evidence="1" key="1">
    <citation type="journal article" date="2020" name="Nature">
        <title>Giant virus diversity and host interactions through global metagenomics.</title>
        <authorList>
            <person name="Schulz F."/>
            <person name="Roux S."/>
            <person name="Paez-Espino D."/>
            <person name="Jungbluth S."/>
            <person name="Walsh D.A."/>
            <person name="Denef V.J."/>
            <person name="McMahon K.D."/>
            <person name="Konstantinidis K.T."/>
            <person name="Eloe-Fadrosh E.A."/>
            <person name="Kyrpides N.C."/>
            <person name="Woyke T."/>
        </authorList>
    </citation>
    <scope>NUCLEOTIDE SEQUENCE</scope>
    <source>
        <strain evidence="1">GVMAG-S-1101169-75</strain>
    </source>
</reference>
<name>A0A6C0K3U2_9ZZZZ</name>
<sequence>MKLLFFQNYRLIMSIIFTYDVNNIYAEANPILDDNSINIHTDEFAVRFFKLESNLFNSPFTAYYISNPSTDLVFSKDDLMRYLNISIIITDGDDNNIGSVKFDNIFKTPKLSTVNPLNVTNKTVIYPISSATCVS</sequence>